<dbReference type="VEuPathDB" id="FungiDB:SMAC_09637"/>
<organism evidence="1 2">
    <name type="scientific">Sordaria macrospora</name>
    <dbReference type="NCBI Taxonomy" id="5147"/>
    <lineage>
        <taxon>Eukaryota</taxon>
        <taxon>Fungi</taxon>
        <taxon>Dikarya</taxon>
        <taxon>Ascomycota</taxon>
        <taxon>Pezizomycotina</taxon>
        <taxon>Sordariomycetes</taxon>
        <taxon>Sordariomycetidae</taxon>
        <taxon>Sordariales</taxon>
        <taxon>Sordariaceae</taxon>
        <taxon>Sordaria</taxon>
    </lineage>
</organism>
<dbReference type="AlphaFoldDB" id="A0A8S8Z9U0"/>
<accession>A0A8S8Z9U0</accession>
<proteinExistence type="predicted"/>
<dbReference type="EMBL" id="NMPR01000294">
    <property type="protein sequence ID" value="KAA8623924.1"/>
    <property type="molecule type" value="Genomic_DNA"/>
</dbReference>
<protein>
    <submittedName>
        <fullName evidence="1">Uncharacterized protein</fullName>
    </submittedName>
</protein>
<name>A0A8S8Z9U0_SORMA</name>
<comment type="caution">
    <text evidence="1">The sequence shown here is derived from an EMBL/GenBank/DDBJ whole genome shotgun (WGS) entry which is preliminary data.</text>
</comment>
<gene>
    <name evidence="1" type="ORF">SMACR_09637</name>
</gene>
<dbReference type="Proteomes" id="UP000433876">
    <property type="component" value="Unassembled WGS sequence"/>
</dbReference>
<dbReference type="OMA" id="CKSWDEP"/>
<reference evidence="1 2" key="1">
    <citation type="submission" date="2017-07" db="EMBL/GenBank/DDBJ databases">
        <title>Genome sequence of the Sordaria macrospora wild type strain R19027.</title>
        <authorList>
            <person name="Nowrousian M."/>
            <person name="Teichert I."/>
            <person name="Kueck U."/>
        </authorList>
    </citation>
    <scope>NUCLEOTIDE SEQUENCE [LARGE SCALE GENOMIC DNA]</scope>
    <source>
        <strain evidence="1 2">R19027</strain>
        <tissue evidence="1">Mycelium</tissue>
    </source>
</reference>
<sequence>MADILSFNVPLVASNSEAASYKVHNEPGEVHRPYITGTDQDGATIVQGHLVHTIHGFHSACFPSSARALVSTLDANDQFSRIDELATGRGSNLTPCTLIVMRWDMIPGRASRRFRSVQIDLIFSAYGPRRGVAPGASMSHLDPVPKKLAPATPPVRGQLIPTKVVKKTGFSGGPTIGYEPFVSVSGEYSRDREVEALYDTSCWISGRPRHVGRGTGGANAVRFTFVENEALGTGVQKTVFTAVLLQREERDADGQFAMKVKVNSKVDWFQDKKTKIRDAVGLTERDHPVIFDPTVSYVVEEGERVERRDAKSGVDWRRLWHADLGRFLEQNEGNATH</sequence>
<evidence type="ECO:0000313" key="2">
    <source>
        <dbReference type="Proteomes" id="UP000433876"/>
    </source>
</evidence>
<evidence type="ECO:0000313" key="1">
    <source>
        <dbReference type="EMBL" id="KAA8623924.1"/>
    </source>
</evidence>